<dbReference type="SMART" id="SM00875">
    <property type="entry name" value="BACK"/>
    <property type="match status" value="1"/>
</dbReference>
<reference evidence="5" key="3">
    <citation type="submission" date="2015-06" db="UniProtKB">
        <authorList>
            <consortium name="EnsemblMetazoa"/>
        </authorList>
    </citation>
    <scope>IDENTIFICATION</scope>
</reference>
<dbReference type="InterPro" id="IPR011705">
    <property type="entry name" value="BACK"/>
</dbReference>
<dbReference type="STRING" id="6412.T1FAK3"/>
<proteinExistence type="predicted"/>
<keyword evidence="6" id="KW-1185">Reference proteome</keyword>
<dbReference type="Gene3D" id="1.25.40.420">
    <property type="match status" value="1"/>
</dbReference>
<keyword evidence="1" id="KW-0880">Kelch repeat</keyword>
<name>T1FAK3_HELRO</name>
<dbReference type="OrthoDB" id="6134519at2759"/>
<evidence type="ECO:0000256" key="1">
    <source>
        <dbReference type="ARBA" id="ARBA00022441"/>
    </source>
</evidence>
<dbReference type="HOGENOM" id="CLU_858623_0_0_1"/>
<feature type="domain" description="BACK" evidence="3">
    <location>
        <begin position="125"/>
        <end position="226"/>
    </location>
</feature>
<evidence type="ECO:0000259" key="3">
    <source>
        <dbReference type="SMART" id="SM00875"/>
    </source>
</evidence>
<dbReference type="EMBL" id="KB097070">
    <property type="protein sequence ID" value="ESN99722.1"/>
    <property type="molecule type" value="Genomic_DNA"/>
</dbReference>
<dbReference type="PANTHER" id="PTHR45632:SF3">
    <property type="entry name" value="KELCH-LIKE PROTEIN 32"/>
    <property type="match status" value="1"/>
</dbReference>
<dbReference type="EnsemblMetazoa" id="HelroT176482">
    <property type="protein sequence ID" value="HelroP176482"/>
    <property type="gene ID" value="HelroG176482"/>
</dbReference>
<dbReference type="EMBL" id="AMQM01005684">
    <property type="status" value="NOT_ANNOTATED_CDS"/>
    <property type="molecule type" value="Genomic_DNA"/>
</dbReference>
<gene>
    <name evidence="5" type="primary">20205852</name>
    <name evidence="4" type="ORF">HELRODRAFT_176482</name>
</gene>
<accession>T1FAK3</accession>
<dbReference type="Pfam" id="PF07707">
    <property type="entry name" value="BACK"/>
    <property type="match status" value="1"/>
</dbReference>
<dbReference type="AlphaFoldDB" id="T1FAK3"/>
<dbReference type="GeneID" id="20205852"/>
<dbReference type="InParanoid" id="T1FAK3"/>
<protein>
    <recommendedName>
        <fullName evidence="3">BACK domain-containing protein</fullName>
    </recommendedName>
</protein>
<evidence type="ECO:0000313" key="6">
    <source>
        <dbReference type="Proteomes" id="UP000015101"/>
    </source>
</evidence>
<dbReference type="KEGG" id="hro:HELRODRAFT_176482"/>
<dbReference type="PANTHER" id="PTHR45632">
    <property type="entry name" value="LD33804P"/>
    <property type="match status" value="1"/>
</dbReference>
<organism evidence="5 6">
    <name type="scientific">Helobdella robusta</name>
    <name type="common">Californian leech</name>
    <dbReference type="NCBI Taxonomy" id="6412"/>
    <lineage>
        <taxon>Eukaryota</taxon>
        <taxon>Metazoa</taxon>
        <taxon>Spiralia</taxon>
        <taxon>Lophotrochozoa</taxon>
        <taxon>Annelida</taxon>
        <taxon>Clitellata</taxon>
        <taxon>Hirudinea</taxon>
        <taxon>Rhynchobdellida</taxon>
        <taxon>Glossiphoniidae</taxon>
        <taxon>Helobdella</taxon>
    </lineage>
</organism>
<keyword evidence="2" id="KW-0677">Repeat</keyword>
<dbReference type="eggNOG" id="KOG4441">
    <property type="taxonomic scope" value="Eukaryota"/>
</dbReference>
<dbReference type="CTD" id="20205852"/>
<evidence type="ECO:0000313" key="5">
    <source>
        <dbReference type="EnsemblMetazoa" id="HelroP176482"/>
    </source>
</evidence>
<dbReference type="InterPro" id="IPR011333">
    <property type="entry name" value="SKP1/BTB/POZ_sf"/>
</dbReference>
<evidence type="ECO:0000313" key="4">
    <source>
        <dbReference type="EMBL" id="ESN99722.1"/>
    </source>
</evidence>
<reference evidence="6" key="1">
    <citation type="submission" date="2012-12" db="EMBL/GenBank/DDBJ databases">
        <authorList>
            <person name="Hellsten U."/>
            <person name="Grimwood J."/>
            <person name="Chapman J.A."/>
            <person name="Shapiro H."/>
            <person name="Aerts A."/>
            <person name="Otillar R.P."/>
            <person name="Terry A.Y."/>
            <person name="Boore J.L."/>
            <person name="Simakov O."/>
            <person name="Marletaz F."/>
            <person name="Cho S.-J."/>
            <person name="Edsinger-Gonzales E."/>
            <person name="Havlak P."/>
            <person name="Kuo D.-H."/>
            <person name="Larsson T."/>
            <person name="Lv J."/>
            <person name="Arendt D."/>
            <person name="Savage R."/>
            <person name="Osoegawa K."/>
            <person name="de Jong P."/>
            <person name="Lindberg D.R."/>
            <person name="Seaver E.C."/>
            <person name="Weisblat D.A."/>
            <person name="Putnam N.H."/>
            <person name="Grigoriev I.V."/>
            <person name="Rokhsar D.S."/>
        </authorList>
    </citation>
    <scope>NUCLEOTIDE SEQUENCE</scope>
</reference>
<dbReference type="Proteomes" id="UP000015101">
    <property type="component" value="Unassembled WGS sequence"/>
</dbReference>
<reference evidence="4 6" key="2">
    <citation type="journal article" date="2013" name="Nature">
        <title>Insights into bilaterian evolution from three spiralian genomes.</title>
        <authorList>
            <person name="Simakov O."/>
            <person name="Marletaz F."/>
            <person name="Cho S.J."/>
            <person name="Edsinger-Gonzales E."/>
            <person name="Havlak P."/>
            <person name="Hellsten U."/>
            <person name="Kuo D.H."/>
            <person name="Larsson T."/>
            <person name="Lv J."/>
            <person name="Arendt D."/>
            <person name="Savage R."/>
            <person name="Osoegawa K."/>
            <person name="de Jong P."/>
            <person name="Grimwood J."/>
            <person name="Chapman J.A."/>
            <person name="Shapiro H."/>
            <person name="Aerts A."/>
            <person name="Otillar R.P."/>
            <person name="Terry A.Y."/>
            <person name="Boore J.L."/>
            <person name="Grigoriev I.V."/>
            <person name="Lindberg D.R."/>
            <person name="Seaver E.C."/>
            <person name="Weisblat D.A."/>
            <person name="Putnam N.H."/>
            <person name="Rokhsar D.S."/>
        </authorList>
    </citation>
    <scope>NUCLEOTIDE SEQUENCE</scope>
</reference>
<evidence type="ECO:0000256" key="2">
    <source>
        <dbReference type="ARBA" id="ARBA00022737"/>
    </source>
</evidence>
<sequence>MDAESDNVENKDGSRGEQIVLISKTGGCHQVDRNMLLRASGYYQSLVNSGMKDVHYRELTLACLTNESLIEVRDYLSGLSTNVFESLKSLNEIEAGLDGAFYLQINDMIDSYIELLLKNLNKSACIRILDIASKYVLNNQVVEKVIKFMLKYFKEIPESCKISLSPDEMLYLVASEEMNADSEMDIFNLIIRWVSEDPSRKCFAEKLLTEVRYSLMTTSDKQKCTDTILDLNLNISYDTDKDSNISRTVGILFTLGSTKIKGQKKSFVDILPVYDFVEACKFSRDNSGPSPVKFNPSRRSRPPCNVTRKACVVDNCLYLFEKWTNDGSFSGRVFMYNPIAAVWSKVYYF</sequence>
<dbReference type="RefSeq" id="XP_009022090.1">
    <property type="nucleotide sequence ID" value="XM_009023842.1"/>
</dbReference>
<dbReference type="Gene3D" id="3.30.710.10">
    <property type="entry name" value="Potassium Channel Kv1.1, Chain A"/>
    <property type="match status" value="1"/>
</dbReference>